<evidence type="ECO:0000256" key="11">
    <source>
        <dbReference type="ARBA" id="ARBA00024535"/>
    </source>
</evidence>
<comment type="pathway">
    <text evidence="3 12">Glycolipid biosynthesis; lipid IV(A) biosynthesis; lipid IV(A) from (3R)-3-hydroxytetradecanoyl-[acyl-carrier-protein] and UDP-N-acetyl-alpha-D-glucosamine: step 2/6.</text>
</comment>
<evidence type="ECO:0000256" key="5">
    <source>
        <dbReference type="ARBA" id="ARBA00022516"/>
    </source>
</evidence>
<gene>
    <name evidence="12" type="primary">lpxC</name>
    <name evidence="13" type="ORF">CEW83_18450</name>
</gene>
<dbReference type="Gene3D" id="3.30.230.20">
    <property type="entry name" value="lpxc deacetylase, domain 1"/>
    <property type="match status" value="1"/>
</dbReference>
<dbReference type="PANTHER" id="PTHR33694:SF1">
    <property type="entry name" value="UDP-3-O-ACYL-N-ACETYLGLUCOSAMINE DEACETYLASE 1, MITOCHONDRIAL-RELATED"/>
    <property type="match status" value="1"/>
</dbReference>
<evidence type="ECO:0000256" key="6">
    <source>
        <dbReference type="ARBA" id="ARBA00022556"/>
    </source>
</evidence>
<name>A0A2U8GVR6_9RHOO</name>
<dbReference type="KEGG" id="acom:CEW83_18450"/>
<evidence type="ECO:0000256" key="7">
    <source>
        <dbReference type="ARBA" id="ARBA00022723"/>
    </source>
</evidence>
<evidence type="ECO:0000313" key="14">
    <source>
        <dbReference type="Proteomes" id="UP000244930"/>
    </source>
</evidence>
<dbReference type="Proteomes" id="UP000244930">
    <property type="component" value="Chromosome"/>
</dbReference>
<dbReference type="GO" id="GO:0016020">
    <property type="term" value="C:membrane"/>
    <property type="evidence" value="ECO:0007669"/>
    <property type="project" value="GOC"/>
</dbReference>
<evidence type="ECO:0000313" key="13">
    <source>
        <dbReference type="EMBL" id="AWI77817.1"/>
    </source>
</evidence>
<evidence type="ECO:0000256" key="9">
    <source>
        <dbReference type="ARBA" id="ARBA00022833"/>
    </source>
</evidence>
<dbReference type="InterPro" id="IPR015870">
    <property type="entry name" value="UDP-acyl_N-AcGlcN_deAcase_N"/>
</dbReference>
<dbReference type="UniPathway" id="UPA00359">
    <property type="reaction ID" value="UER00478"/>
</dbReference>
<keyword evidence="6 12" id="KW-0441">Lipid A biosynthesis</keyword>
<feature type="binding site" evidence="12">
    <location>
        <position position="241"/>
    </location>
    <ligand>
        <name>Zn(2+)</name>
        <dbReference type="ChEBI" id="CHEBI:29105"/>
    </ligand>
</feature>
<feature type="binding site" evidence="12">
    <location>
        <position position="237"/>
    </location>
    <ligand>
        <name>Zn(2+)</name>
        <dbReference type="ChEBI" id="CHEBI:29105"/>
    </ligand>
</feature>
<keyword evidence="5 12" id="KW-0444">Lipid biosynthesis</keyword>
<dbReference type="Gene3D" id="3.30.1700.10">
    <property type="entry name" value="lpxc deacetylase, domain 2"/>
    <property type="match status" value="1"/>
</dbReference>
<evidence type="ECO:0000256" key="10">
    <source>
        <dbReference type="ARBA" id="ARBA00023098"/>
    </source>
</evidence>
<feature type="active site" description="Proton donor" evidence="12">
    <location>
        <position position="264"/>
    </location>
</feature>
<evidence type="ECO:0000256" key="4">
    <source>
        <dbReference type="ARBA" id="ARBA00012745"/>
    </source>
</evidence>
<dbReference type="GO" id="GO:0103117">
    <property type="term" value="F:UDP-3-O-acyl-N-acetylglucosamine deacetylase activity"/>
    <property type="evidence" value="ECO:0007669"/>
    <property type="project" value="UniProtKB-UniRule"/>
</dbReference>
<dbReference type="SUPFAM" id="SSF54211">
    <property type="entry name" value="Ribosomal protein S5 domain 2-like"/>
    <property type="match status" value="2"/>
</dbReference>
<organism evidence="13 14">
    <name type="scientific">Parazoarcus communis</name>
    <dbReference type="NCBI Taxonomy" id="41977"/>
    <lineage>
        <taxon>Bacteria</taxon>
        <taxon>Pseudomonadati</taxon>
        <taxon>Pseudomonadota</taxon>
        <taxon>Betaproteobacteria</taxon>
        <taxon>Rhodocyclales</taxon>
        <taxon>Zoogloeaceae</taxon>
        <taxon>Parazoarcus</taxon>
    </lineage>
</organism>
<dbReference type="NCBIfam" id="TIGR00325">
    <property type="entry name" value="lpxC"/>
    <property type="match status" value="1"/>
</dbReference>
<evidence type="ECO:0000256" key="12">
    <source>
        <dbReference type="HAMAP-Rule" id="MF_00388"/>
    </source>
</evidence>
<dbReference type="InterPro" id="IPR011334">
    <property type="entry name" value="UDP-acyl_GlcNac_deAcase_C"/>
</dbReference>
<dbReference type="InterPro" id="IPR004463">
    <property type="entry name" value="UDP-acyl_GlcNac_deAcase"/>
</dbReference>
<dbReference type="EMBL" id="CP022187">
    <property type="protein sequence ID" value="AWI77817.1"/>
    <property type="molecule type" value="Genomic_DNA"/>
</dbReference>
<keyword evidence="10 12" id="KW-0443">Lipid metabolism</keyword>
<keyword evidence="9 12" id="KW-0862">Zinc</keyword>
<dbReference type="GO" id="GO:0009245">
    <property type="term" value="P:lipid A biosynthetic process"/>
    <property type="evidence" value="ECO:0007669"/>
    <property type="project" value="UniProtKB-UniRule"/>
</dbReference>
<dbReference type="RefSeq" id="WP_108951517.1">
    <property type="nucleotide sequence ID" value="NZ_CP022187.1"/>
</dbReference>
<protein>
    <recommendedName>
        <fullName evidence="4 12">UDP-3-O-acyl-N-acetylglucosamine deacetylase</fullName>
        <shortName evidence="12">UDP-3-O-acyl-GlcNAc deacetylase</shortName>
        <ecNumber evidence="4 12">3.5.1.108</ecNumber>
    </recommendedName>
    <alternativeName>
        <fullName evidence="12">UDP-3-O-[R-3-hydroxymyristoyl]-N-acetylglucosamine deacetylase</fullName>
    </alternativeName>
</protein>
<comment type="similarity">
    <text evidence="12">Belongs to the LpxC family.</text>
</comment>
<feature type="binding site" evidence="12">
    <location>
        <position position="78"/>
    </location>
    <ligand>
        <name>Zn(2+)</name>
        <dbReference type="ChEBI" id="CHEBI:29105"/>
    </ligand>
</feature>
<dbReference type="PANTHER" id="PTHR33694">
    <property type="entry name" value="UDP-3-O-ACYL-N-ACETYLGLUCOSAMINE DEACETYLASE 1, MITOCHONDRIAL-RELATED"/>
    <property type="match status" value="1"/>
</dbReference>
<keyword evidence="7 12" id="KW-0479">Metal-binding</keyword>
<proteinExistence type="inferred from homology"/>
<evidence type="ECO:0000256" key="3">
    <source>
        <dbReference type="ARBA" id="ARBA00005002"/>
    </source>
</evidence>
<dbReference type="EC" id="3.5.1.108" evidence="4 12"/>
<evidence type="ECO:0000256" key="8">
    <source>
        <dbReference type="ARBA" id="ARBA00022801"/>
    </source>
</evidence>
<dbReference type="GO" id="GO:0046872">
    <property type="term" value="F:metal ion binding"/>
    <property type="evidence" value="ECO:0007669"/>
    <property type="project" value="UniProtKB-KW"/>
</dbReference>
<dbReference type="InterPro" id="IPR020568">
    <property type="entry name" value="Ribosomal_Su5_D2-typ_SF"/>
</dbReference>
<comment type="cofactor">
    <cofactor evidence="1 12">
        <name>Zn(2+)</name>
        <dbReference type="ChEBI" id="CHEBI:29105"/>
    </cofactor>
</comment>
<comment type="catalytic activity">
    <reaction evidence="11 12">
        <text>a UDP-3-O-[(3R)-3-hydroxyacyl]-N-acetyl-alpha-D-glucosamine + H2O = a UDP-3-O-[(3R)-3-hydroxyacyl]-alpha-D-glucosamine + acetate</text>
        <dbReference type="Rhea" id="RHEA:67816"/>
        <dbReference type="ChEBI" id="CHEBI:15377"/>
        <dbReference type="ChEBI" id="CHEBI:30089"/>
        <dbReference type="ChEBI" id="CHEBI:137740"/>
        <dbReference type="ChEBI" id="CHEBI:173225"/>
        <dbReference type="EC" id="3.5.1.108"/>
    </reaction>
</comment>
<dbReference type="AlphaFoldDB" id="A0A2U8GVR6"/>
<dbReference type="Pfam" id="PF03331">
    <property type="entry name" value="LpxC"/>
    <property type="match status" value="1"/>
</dbReference>
<accession>A0A2U8GVR6</accession>
<evidence type="ECO:0000256" key="2">
    <source>
        <dbReference type="ARBA" id="ARBA00002923"/>
    </source>
</evidence>
<reference evidence="13 14" key="1">
    <citation type="submission" date="2017-06" db="EMBL/GenBank/DDBJ databases">
        <title>Azoarcus.</title>
        <authorList>
            <person name="Woo J.-H."/>
            <person name="Kim H.-S."/>
        </authorList>
    </citation>
    <scope>NUCLEOTIDE SEQUENCE [LARGE SCALE GENOMIC DNA]</scope>
    <source>
        <strain evidence="13 14">TSPY31</strain>
    </source>
</reference>
<sequence>MIRQRTLKSIVKATGVGLHGGRKVNLVLRPAAPDTGIVFHRVDLDPPLDLPADPYAVCDTRMCSGLEQGGEKVGTVEHLMSALAGLGIDNLHVDVDAPEIPILDGSSGPFVFLLQSAGIEEQSAPKRFMRVKKAVEYREGDKWVRLEPYDGFKLQFSIVFNHPAIDSTSTSVNIDFAEHSYIRDVARARTFGFMQDVEFMRANGLALGGSLDNAIVMDEYRVLNAEGLRYADEFVKHKVLDAIGDLYLCGHPLLAAYSAHKAGHALNNQVLRVLLEDASAWEIVTFEKVAATPAAVVHQFADAALAT</sequence>
<keyword evidence="14" id="KW-1185">Reference proteome</keyword>
<dbReference type="HAMAP" id="MF_00388">
    <property type="entry name" value="LpxC"/>
    <property type="match status" value="1"/>
</dbReference>
<keyword evidence="8 12" id="KW-0378">Hydrolase</keyword>
<evidence type="ECO:0000256" key="1">
    <source>
        <dbReference type="ARBA" id="ARBA00001947"/>
    </source>
</evidence>
<comment type="function">
    <text evidence="2 12">Catalyzes the hydrolysis of UDP-3-O-myristoyl-N-acetylglucosamine to form UDP-3-O-myristoylglucosamine and acetate, the committed step in lipid A biosynthesis.</text>
</comment>